<dbReference type="InterPro" id="IPR036388">
    <property type="entry name" value="WH-like_DNA-bd_sf"/>
</dbReference>
<name>A0AAJ5W5T3_9SPHI</name>
<evidence type="ECO:0000256" key="2">
    <source>
        <dbReference type="ARBA" id="ARBA00023015"/>
    </source>
</evidence>
<dbReference type="GO" id="GO:0006352">
    <property type="term" value="P:DNA-templated transcription initiation"/>
    <property type="evidence" value="ECO:0007669"/>
    <property type="project" value="InterPro"/>
</dbReference>
<keyword evidence="5" id="KW-0812">Transmembrane</keyword>
<reference evidence="8" key="1">
    <citation type="submission" date="2023-03" db="EMBL/GenBank/DDBJ databases">
        <title>Andean soil-derived lignocellulolytic bacterial consortium as a source of novel taxa and putative plastic-active enzymes.</title>
        <authorList>
            <person name="Diaz-Garcia L."/>
            <person name="Chuvochina M."/>
            <person name="Feuerriegel G."/>
            <person name="Bunk B."/>
            <person name="Sproer C."/>
            <person name="Streit W.R."/>
            <person name="Rodriguez L.M."/>
            <person name="Overmann J."/>
            <person name="Jimenez D.J."/>
        </authorList>
    </citation>
    <scope>NUCLEOTIDE SEQUENCE</scope>
    <source>
        <strain evidence="8">MAG 3858</strain>
    </source>
</reference>
<evidence type="ECO:0000259" key="7">
    <source>
        <dbReference type="Pfam" id="PF08281"/>
    </source>
</evidence>
<evidence type="ECO:0000313" key="9">
    <source>
        <dbReference type="Proteomes" id="UP001214530"/>
    </source>
</evidence>
<dbReference type="SUPFAM" id="SSF88946">
    <property type="entry name" value="Sigma2 domain of RNA polymerase sigma factors"/>
    <property type="match status" value="1"/>
</dbReference>
<evidence type="ECO:0000313" key="8">
    <source>
        <dbReference type="EMBL" id="WEK17653.1"/>
    </source>
</evidence>
<dbReference type="InterPro" id="IPR039425">
    <property type="entry name" value="RNA_pol_sigma-70-like"/>
</dbReference>
<keyword evidence="2" id="KW-0805">Transcription regulation</keyword>
<dbReference type="InterPro" id="IPR013324">
    <property type="entry name" value="RNA_pol_sigma_r3/r4-like"/>
</dbReference>
<dbReference type="PANTHER" id="PTHR43133">
    <property type="entry name" value="RNA POLYMERASE ECF-TYPE SIGMA FACTO"/>
    <property type="match status" value="1"/>
</dbReference>
<proteinExistence type="inferred from homology"/>
<dbReference type="PANTHER" id="PTHR43133:SF46">
    <property type="entry name" value="RNA POLYMERASE SIGMA-70 FACTOR ECF SUBFAMILY"/>
    <property type="match status" value="1"/>
</dbReference>
<feature type="domain" description="RNA polymerase sigma-70 region 2" evidence="6">
    <location>
        <begin position="28"/>
        <end position="92"/>
    </location>
</feature>
<feature type="domain" description="RNA polymerase sigma factor 70 region 4 type 2" evidence="7">
    <location>
        <begin position="124"/>
        <end position="175"/>
    </location>
</feature>
<dbReference type="InterPro" id="IPR013325">
    <property type="entry name" value="RNA_pol_sigma_r2"/>
</dbReference>
<dbReference type="InterPro" id="IPR014284">
    <property type="entry name" value="RNA_pol_sigma-70_dom"/>
</dbReference>
<dbReference type="Pfam" id="PF04542">
    <property type="entry name" value="Sigma70_r2"/>
    <property type="match status" value="1"/>
</dbReference>
<dbReference type="InterPro" id="IPR014327">
    <property type="entry name" value="RNA_pol_sigma70_bacteroid"/>
</dbReference>
<dbReference type="InterPro" id="IPR007627">
    <property type="entry name" value="RNA_pol_sigma70_r2"/>
</dbReference>
<accession>A0AAJ5W5T3</accession>
<dbReference type="InterPro" id="IPR013249">
    <property type="entry name" value="RNA_pol_sigma70_r4_t2"/>
</dbReference>
<keyword evidence="5" id="KW-0472">Membrane</keyword>
<keyword evidence="4" id="KW-0804">Transcription</keyword>
<dbReference type="Pfam" id="PF08281">
    <property type="entry name" value="Sigma70_r4_2"/>
    <property type="match status" value="1"/>
</dbReference>
<evidence type="ECO:0000256" key="3">
    <source>
        <dbReference type="ARBA" id="ARBA00023082"/>
    </source>
</evidence>
<evidence type="ECO:0000256" key="4">
    <source>
        <dbReference type="ARBA" id="ARBA00023163"/>
    </source>
</evidence>
<dbReference type="GO" id="GO:0003677">
    <property type="term" value="F:DNA binding"/>
    <property type="evidence" value="ECO:0007669"/>
    <property type="project" value="InterPro"/>
</dbReference>
<dbReference type="Gene3D" id="1.10.10.10">
    <property type="entry name" value="Winged helix-like DNA-binding domain superfamily/Winged helix DNA-binding domain"/>
    <property type="match status" value="1"/>
</dbReference>
<keyword evidence="5" id="KW-1133">Transmembrane helix</keyword>
<sequence>MSGYHLHTDEELFVLIKEGNHTAYTQVFDRFYGLLYLHALKILLDEDEAKDLVQELFEMIWMKRDLLIVNGSVSAYLYASTRNMVLNQIAHKKVKNRYLDTLGEFVGQEEYLTDFYVREKELKRIIEKEISALPQKMSEIFKLSRTEYLSHKEIASKLHLSELTVKTQVKRALKILKPKFGFIIGLMLLLVIFL</sequence>
<dbReference type="NCBIfam" id="TIGR02985">
    <property type="entry name" value="Sig70_bacteroi1"/>
    <property type="match status" value="1"/>
</dbReference>
<dbReference type="SUPFAM" id="SSF88659">
    <property type="entry name" value="Sigma3 and sigma4 domains of RNA polymerase sigma factors"/>
    <property type="match status" value="1"/>
</dbReference>
<gene>
    <name evidence="8" type="ORF">P0Y49_12690</name>
</gene>
<evidence type="ECO:0000256" key="1">
    <source>
        <dbReference type="ARBA" id="ARBA00010641"/>
    </source>
</evidence>
<dbReference type="GO" id="GO:0016987">
    <property type="term" value="F:sigma factor activity"/>
    <property type="evidence" value="ECO:0007669"/>
    <property type="project" value="UniProtKB-KW"/>
</dbReference>
<comment type="similarity">
    <text evidence="1">Belongs to the sigma-70 factor family. ECF subfamily.</text>
</comment>
<dbReference type="NCBIfam" id="TIGR02937">
    <property type="entry name" value="sigma70-ECF"/>
    <property type="match status" value="1"/>
</dbReference>
<evidence type="ECO:0000259" key="6">
    <source>
        <dbReference type="Pfam" id="PF04542"/>
    </source>
</evidence>
<dbReference type="Proteomes" id="UP001214530">
    <property type="component" value="Chromosome"/>
</dbReference>
<dbReference type="Gene3D" id="1.10.1740.10">
    <property type="match status" value="1"/>
</dbReference>
<dbReference type="EMBL" id="CP119313">
    <property type="protein sequence ID" value="WEK17653.1"/>
    <property type="molecule type" value="Genomic_DNA"/>
</dbReference>
<evidence type="ECO:0000256" key="5">
    <source>
        <dbReference type="SAM" id="Phobius"/>
    </source>
</evidence>
<organism evidence="8 9">
    <name type="scientific">Candidatus Pedobacter colombiensis</name>
    <dbReference type="NCBI Taxonomy" id="3121371"/>
    <lineage>
        <taxon>Bacteria</taxon>
        <taxon>Pseudomonadati</taxon>
        <taxon>Bacteroidota</taxon>
        <taxon>Sphingobacteriia</taxon>
        <taxon>Sphingobacteriales</taxon>
        <taxon>Sphingobacteriaceae</taxon>
        <taxon>Pedobacter</taxon>
    </lineage>
</organism>
<dbReference type="AlphaFoldDB" id="A0AAJ5W5T3"/>
<keyword evidence="3" id="KW-0731">Sigma factor</keyword>
<protein>
    <submittedName>
        <fullName evidence="8">RNA polymerase sigma-70 factor</fullName>
    </submittedName>
</protein>
<feature type="transmembrane region" description="Helical" evidence="5">
    <location>
        <begin position="176"/>
        <end position="193"/>
    </location>
</feature>